<dbReference type="Gene3D" id="3.40.50.2000">
    <property type="entry name" value="Glycogen Phosphorylase B"/>
    <property type="match status" value="2"/>
</dbReference>
<evidence type="ECO:0000259" key="2">
    <source>
        <dbReference type="Pfam" id="PF13439"/>
    </source>
</evidence>
<protein>
    <submittedName>
        <fullName evidence="3">N-acetyl-alpha-D-glucosaminyl L-malate synthase BshA</fullName>
    </submittedName>
</protein>
<dbReference type="Proteomes" id="UP000267250">
    <property type="component" value="Chromosome"/>
</dbReference>
<accession>A0A3Q9HNQ6</accession>
<dbReference type="GO" id="GO:0071793">
    <property type="term" value="P:bacillithiol biosynthetic process"/>
    <property type="evidence" value="ECO:0007669"/>
    <property type="project" value="InterPro"/>
</dbReference>
<dbReference type="PANTHER" id="PTHR12526:SF599">
    <property type="entry name" value="N-ACETYL-ALPHA-D-GLUCOSAMINYL L-MALATE SYNTHASE"/>
    <property type="match status" value="1"/>
</dbReference>
<sequence>MRIGIVCYPSHGGSGVVATELGKQLARRGHKVHFISYNLPFRLDKFYDNIYYHEVDTPTYPLFKYPPYSLALTNKIAELIRYEKLDVIHAHYAIPHSLCAIIARDIAKAPELRLVTTLHGTDITLVGNDPSYRELTKYSIEETDGVTAVSKALWKETIDIFDIKKRIEVIYNFVDVKEYTRQSVPEVDIASGKKQIKNIIHISNFRKVKNIPNVIKIFHLISQEVDARLLLVGGGPEECVAKRMVQQLQLEDKVLFLGKQDNIVPLLSISDLLLLPSKKESFGLVCIEAMACKVPVIASNTGGLPEVVEDGVTGFLADPDDYQKMAELSLRLLQNSGLHEEFAERGRRRVVEKFNAEKIVDQYEKYYRSL</sequence>
<evidence type="ECO:0000259" key="1">
    <source>
        <dbReference type="Pfam" id="PF00534"/>
    </source>
</evidence>
<dbReference type="Pfam" id="PF13439">
    <property type="entry name" value="Glyco_transf_4"/>
    <property type="match status" value="1"/>
</dbReference>
<name>A0A3Q9HNQ6_9FIRM</name>
<feature type="domain" description="Glycosyl transferase family 1" evidence="1">
    <location>
        <begin position="197"/>
        <end position="349"/>
    </location>
</feature>
<proteinExistence type="predicted"/>
<dbReference type="RefSeq" id="WP_127015566.1">
    <property type="nucleotide sequence ID" value="NZ_CP016379.1"/>
</dbReference>
<dbReference type="KEGG" id="aft:BBF96_01790"/>
<dbReference type="InterPro" id="IPR023881">
    <property type="entry name" value="Thiol_BshA"/>
</dbReference>
<dbReference type="SUPFAM" id="SSF53756">
    <property type="entry name" value="UDP-Glycosyltransferase/glycogen phosphorylase"/>
    <property type="match status" value="1"/>
</dbReference>
<gene>
    <name evidence="3" type="ORF">BBF96_01790</name>
</gene>
<reference evidence="3 4" key="1">
    <citation type="submission" date="2016-07" db="EMBL/GenBank/DDBJ databases">
        <title>Genome and transcriptome analysis of iron-reducing fermentative bacteria Anoxybacter fermentans.</title>
        <authorList>
            <person name="Zeng X."/>
            <person name="Shao Z."/>
        </authorList>
    </citation>
    <scope>NUCLEOTIDE SEQUENCE [LARGE SCALE GENOMIC DNA]</scope>
    <source>
        <strain evidence="3 4">DY22613</strain>
    </source>
</reference>
<dbReference type="InterPro" id="IPR028098">
    <property type="entry name" value="Glyco_trans_4-like_N"/>
</dbReference>
<dbReference type="PANTHER" id="PTHR12526">
    <property type="entry name" value="GLYCOSYLTRANSFERASE"/>
    <property type="match status" value="1"/>
</dbReference>
<dbReference type="InterPro" id="IPR001296">
    <property type="entry name" value="Glyco_trans_1"/>
</dbReference>
<evidence type="ECO:0000313" key="3">
    <source>
        <dbReference type="EMBL" id="AZR72238.1"/>
    </source>
</evidence>
<organism evidence="3 4">
    <name type="scientific">Anoxybacter fermentans</name>
    <dbReference type="NCBI Taxonomy" id="1323375"/>
    <lineage>
        <taxon>Bacteria</taxon>
        <taxon>Bacillati</taxon>
        <taxon>Bacillota</taxon>
        <taxon>Clostridia</taxon>
        <taxon>Halanaerobiales</taxon>
        <taxon>Anoxybacter</taxon>
    </lineage>
</organism>
<feature type="domain" description="Glycosyltransferase subfamily 4-like N-terminal" evidence="2">
    <location>
        <begin position="12"/>
        <end position="177"/>
    </location>
</feature>
<evidence type="ECO:0000313" key="4">
    <source>
        <dbReference type="Proteomes" id="UP000267250"/>
    </source>
</evidence>
<dbReference type="OrthoDB" id="9810929at2"/>
<dbReference type="GO" id="GO:0016757">
    <property type="term" value="F:glycosyltransferase activity"/>
    <property type="evidence" value="ECO:0007669"/>
    <property type="project" value="InterPro"/>
</dbReference>
<dbReference type="NCBIfam" id="TIGR03999">
    <property type="entry name" value="thiol_BshA"/>
    <property type="match status" value="1"/>
</dbReference>
<keyword evidence="4" id="KW-1185">Reference proteome</keyword>
<dbReference type="EMBL" id="CP016379">
    <property type="protein sequence ID" value="AZR72238.1"/>
    <property type="molecule type" value="Genomic_DNA"/>
</dbReference>
<dbReference type="AlphaFoldDB" id="A0A3Q9HNQ6"/>
<dbReference type="Pfam" id="PF00534">
    <property type="entry name" value="Glycos_transf_1"/>
    <property type="match status" value="1"/>
</dbReference>